<proteinExistence type="predicted"/>
<dbReference type="EMBL" id="CP011509">
    <property type="protein sequence ID" value="AKI99032.1"/>
    <property type="molecule type" value="Genomic_DNA"/>
</dbReference>
<name>A0AAC8Q152_9BACT</name>
<dbReference type="PIRSF" id="PIRSF029347">
    <property type="entry name" value="RecF"/>
    <property type="match status" value="1"/>
</dbReference>
<evidence type="ECO:0000313" key="4">
    <source>
        <dbReference type="EMBL" id="REG30942.1"/>
    </source>
</evidence>
<dbReference type="InterPro" id="IPR014555">
    <property type="entry name" value="RecF-like"/>
</dbReference>
<evidence type="ECO:0000313" key="5">
    <source>
        <dbReference type="Proteomes" id="UP000035579"/>
    </source>
</evidence>
<accession>A0AAC8Q152</accession>
<dbReference type="Pfam" id="PF13175">
    <property type="entry name" value="AAA_15"/>
    <property type="match status" value="1"/>
</dbReference>
<reference evidence="4 6" key="2">
    <citation type="submission" date="2018-08" db="EMBL/GenBank/DDBJ databases">
        <title>Genomic Encyclopedia of Archaeal and Bacterial Type Strains, Phase II (KMG-II): from individual species to whole genera.</title>
        <authorList>
            <person name="Goeker M."/>
        </authorList>
    </citation>
    <scope>NUCLEOTIDE SEQUENCE [LARGE SCALE GENOMIC DNA]</scope>
    <source>
        <strain evidence="4 6">DSM 2261</strain>
    </source>
</reference>
<organism evidence="3 5">
    <name type="scientific">Archangium gephyra</name>
    <dbReference type="NCBI Taxonomy" id="48"/>
    <lineage>
        <taxon>Bacteria</taxon>
        <taxon>Pseudomonadati</taxon>
        <taxon>Myxococcota</taxon>
        <taxon>Myxococcia</taxon>
        <taxon>Myxococcales</taxon>
        <taxon>Cystobacterineae</taxon>
        <taxon>Archangiaceae</taxon>
        <taxon>Archangium</taxon>
    </lineage>
</organism>
<dbReference type="InterPro" id="IPR041685">
    <property type="entry name" value="AAA_GajA/Old/RecF-like"/>
</dbReference>
<dbReference type="SUPFAM" id="SSF52540">
    <property type="entry name" value="P-loop containing nucleoside triphosphate hydrolases"/>
    <property type="match status" value="1"/>
</dbReference>
<dbReference type="GO" id="GO:0005524">
    <property type="term" value="F:ATP binding"/>
    <property type="evidence" value="ECO:0007669"/>
    <property type="project" value="UniProtKB-KW"/>
</dbReference>
<dbReference type="GO" id="GO:0000731">
    <property type="term" value="P:DNA synthesis involved in DNA repair"/>
    <property type="evidence" value="ECO:0007669"/>
    <property type="project" value="TreeGrafter"/>
</dbReference>
<dbReference type="EMBL" id="QUMU01000006">
    <property type="protein sequence ID" value="REG30942.1"/>
    <property type="molecule type" value="Genomic_DNA"/>
</dbReference>
<gene>
    <name evidence="3" type="ORF">AA314_00659</name>
    <name evidence="4" type="ORF">ATI61_106412</name>
</gene>
<dbReference type="InterPro" id="IPR027417">
    <property type="entry name" value="P-loop_NTPase"/>
</dbReference>
<dbReference type="PANTHER" id="PTHR32182">
    <property type="entry name" value="DNA REPLICATION AND REPAIR PROTEIN RECF"/>
    <property type="match status" value="1"/>
</dbReference>
<evidence type="ECO:0000313" key="6">
    <source>
        <dbReference type="Proteomes" id="UP000256345"/>
    </source>
</evidence>
<protein>
    <submittedName>
        <fullName evidence="3">ABC transport protein, ATP-binding subunit</fullName>
    </submittedName>
    <submittedName>
        <fullName evidence="4">ATPase</fullName>
    </submittedName>
</protein>
<evidence type="ECO:0000259" key="1">
    <source>
        <dbReference type="Pfam" id="PF13175"/>
    </source>
</evidence>
<feature type="domain" description="Endonuclease GajA/Old nuclease/RecF-like AAA" evidence="1">
    <location>
        <begin position="1"/>
        <end position="46"/>
    </location>
</feature>
<dbReference type="RefSeq" id="WP_047854243.1">
    <property type="nucleotide sequence ID" value="NZ_CP011509.1"/>
</dbReference>
<keyword evidence="3" id="KW-0547">Nucleotide-binding</keyword>
<keyword evidence="6" id="KW-1185">Reference proteome</keyword>
<evidence type="ECO:0000313" key="3">
    <source>
        <dbReference type="EMBL" id="AKI99032.1"/>
    </source>
</evidence>
<sequence>MLERIEIENLGSIQNTGVSLSPLTVLLGSNASGKTTVMRGIELFAMLRNQPWQEVTYAGKSLAGDHWPNLINGGDTTKRLILRGFVQPDSIEPDCVMKLGIDWKQLLSSIVAQASTEKPAEPEFLDEKLKDPKGGWLMAGTQPNVISTAREFPPITLVRPRHSSITRVTSQLGALPPFREQLADLVQNLESFGTARYFRPNSAAMLYLTFKQQVSPDGSGFVAALATLQNRESERFEGIEQRLSELFPHIRRIRFDISAEGKIQHLVFETRRSARLIPAEMEADGVLTTLFLLWAGATTPPHGTLLIDDPEVALHPHLMGKRVEFLRSLANGELTGHPLRVVVATQSIDFVRWVEPSEIRVVEYSNETGTLVHAIPENETLRTLVDKFQANAGDLWYSGTLGGVPGVGE</sequence>
<dbReference type="Gene3D" id="3.40.50.300">
    <property type="entry name" value="P-loop containing nucleotide triphosphate hydrolases"/>
    <property type="match status" value="1"/>
</dbReference>
<dbReference type="AlphaFoldDB" id="A0AAC8Q152"/>
<dbReference type="KEGG" id="age:AA314_00659"/>
<dbReference type="GO" id="GO:0006302">
    <property type="term" value="P:double-strand break repair"/>
    <property type="evidence" value="ECO:0007669"/>
    <property type="project" value="TreeGrafter"/>
</dbReference>
<feature type="domain" description="ATPase AAA-type core" evidence="2">
    <location>
        <begin position="240"/>
        <end position="348"/>
    </location>
</feature>
<dbReference type="GO" id="GO:0016887">
    <property type="term" value="F:ATP hydrolysis activity"/>
    <property type="evidence" value="ECO:0007669"/>
    <property type="project" value="InterPro"/>
</dbReference>
<dbReference type="Proteomes" id="UP000035579">
    <property type="component" value="Chromosome"/>
</dbReference>
<dbReference type="Pfam" id="PF13304">
    <property type="entry name" value="AAA_21"/>
    <property type="match status" value="1"/>
</dbReference>
<dbReference type="InterPro" id="IPR003959">
    <property type="entry name" value="ATPase_AAA_core"/>
</dbReference>
<reference evidence="3 5" key="1">
    <citation type="submission" date="2015-05" db="EMBL/GenBank/DDBJ databases">
        <title>Genome assembly of Archangium gephyra DSM 2261.</title>
        <authorList>
            <person name="Sharma G."/>
            <person name="Subramanian S."/>
        </authorList>
    </citation>
    <scope>NUCLEOTIDE SEQUENCE [LARGE SCALE GENOMIC DNA]</scope>
    <source>
        <strain evidence="3 5">DSM 2261</strain>
    </source>
</reference>
<evidence type="ECO:0000259" key="2">
    <source>
        <dbReference type="Pfam" id="PF13304"/>
    </source>
</evidence>
<keyword evidence="3" id="KW-0067">ATP-binding</keyword>
<dbReference type="PANTHER" id="PTHR32182:SF22">
    <property type="entry name" value="ATP-DEPENDENT ENDONUCLEASE, OLD FAMILY-RELATED"/>
    <property type="match status" value="1"/>
</dbReference>
<dbReference type="Proteomes" id="UP000256345">
    <property type="component" value="Unassembled WGS sequence"/>
</dbReference>